<reference evidence="2 3" key="1">
    <citation type="submission" date="2020-11" db="EMBL/GenBank/DDBJ databases">
        <title>Erythrobacter sediminis sp. nov., a marine bacterium from a tidal flat of Garorim Bay.</title>
        <authorList>
            <person name="Kim D."/>
            <person name="Yoo Y."/>
            <person name="Kim J.-J."/>
        </authorList>
    </citation>
    <scope>NUCLEOTIDE SEQUENCE [LARGE SCALE GENOMIC DNA]</scope>
    <source>
        <strain evidence="2 3">JGD-13</strain>
    </source>
</reference>
<keyword evidence="1" id="KW-1133">Transmembrane helix</keyword>
<feature type="transmembrane region" description="Helical" evidence="1">
    <location>
        <begin position="61"/>
        <end position="81"/>
    </location>
</feature>
<keyword evidence="1" id="KW-0812">Transmembrane</keyword>
<evidence type="ECO:0000313" key="3">
    <source>
        <dbReference type="Proteomes" id="UP000602442"/>
    </source>
</evidence>
<name>A0ABS0N5G8_9SPHN</name>
<keyword evidence="3" id="KW-1185">Reference proteome</keyword>
<feature type="transmembrane region" description="Helical" evidence="1">
    <location>
        <begin position="93"/>
        <end position="113"/>
    </location>
</feature>
<feature type="transmembrane region" description="Helical" evidence="1">
    <location>
        <begin position="119"/>
        <end position="140"/>
    </location>
</feature>
<comment type="caution">
    <text evidence="2">The sequence shown here is derived from an EMBL/GenBank/DDBJ whole genome shotgun (WGS) entry which is preliminary data.</text>
</comment>
<gene>
    <name evidence="2" type="ORF">I5L03_10520</name>
</gene>
<keyword evidence="1" id="KW-0472">Membrane</keyword>
<dbReference type="RefSeq" id="WP_197921731.1">
    <property type="nucleotide sequence ID" value="NZ_CAWPTA010000008.1"/>
</dbReference>
<dbReference type="Proteomes" id="UP000602442">
    <property type="component" value="Unassembled WGS sequence"/>
</dbReference>
<organism evidence="2 3">
    <name type="scientific">Aurantiacibacter sediminis</name>
    <dbReference type="NCBI Taxonomy" id="2793064"/>
    <lineage>
        <taxon>Bacteria</taxon>
        <taxon>Pseudomonadati</taxon>
        <taxon>Pseudomonadota</taxon>
        <taxon>Alphaproteobacteria</taxon>
        <taxon>Sphingomonadales</taxon>
        <taxon>Erythrobacteraceae</taxon>
        <taxon>Aurantiacibacter</taxon>
    </lineage>
</organism>
<dbReference type="EMBL" id="JAEANY010000003">
    <property type="protein sequence ID" value="MBH5323016.1"/>
    <property type="molecule type" value="Genomic_DNA"/>
</dbReference>
<protein>
    <submittedName>
        <fullName evidence="2">Uncharacterized protein</fullName>
    </submittedName>
</protein>
<sequence>MAKGELQQQRLLRRLALAGIAVFLLISADYTRRSFDPQWRLFDETFADTANAIWGQAGQPIWLYAIAFPAVIWNFGCMVQMARGRSRGLFKPYVVTAAIIAIVPIFAWQLVLYKTLWEVFFTALGYAICGAIAVLLYLGLDSQPDDARDADKLESD</sequence>
<accession>A0ABS0N5G8</accession>
<evidence type="ECO:0000256" key="1">
    <source>
        <dbReference type="SAM" id="Phobius"/>
    </source>
</evidence>
<evidence type="ECO:0000313" key="2">
    <source>
        <dbReference type="EMBL" id="MBH5323016.1"/>
    </source>
</evidence>
<feature type="transmembrane region" description="Helical" evidence="1">
    <location>
        <begin position="12"/>
        <end position="30"/>
    </location>
</feature>
<proteinExistence type="predicted"/>